<organism evidence="2 3">
    <name type="scientific">Seohaeicola saemankumensis</name>
    <dbReference type="NCBI Taxonomy" id="481181"/>
    <lineage>
        <taxon>Bacteria</taxon>
        <taxon>Pseudomonadati</taxon>
        <taxon>Pseudomonadota</taxon>
        <taxon>Alphaproteobacteria</taxon>
        <taxon>Rhodobacterales</taxon>
        <taxon>Roseobacteraceae</taxon>
        <taxon>Seohaeicola</taxon>
    </lineage>
</organism>
<keyword evidence="2" id="KW-0808">Transferase</keyword>
<dbReference type="RefSeq" id="WP_380790265.1">
    <property type="nucleotide sequence ID" value="NZ_JBHTKR010000003.1"/>
</dbReference>
<accession>A0ABW3TC14</accession>
<dbReference type="GO" id="GO:0016746">
    <property type="term" value="F:acyltransferase activity"/>
    <property type="evidence" value="ECO:0007669"/>
    <property type="project" value="UniProtKB-KW"/>
</dbReference>
<dbReference type="Proteomes" id="UP001597151">
    <property type="component" value="Unassembled WGS sequence"/>
</dbReference>
<dbReference type="EC" id="2.3.-.-" evidence="2"/>
<gene>
    <name evidence="2" type="ORF">ACFQ3C_07890</name>
</gene>
<keyword evidence="2" id="KW-0012">Acyltransferase</keyword>
<sequence>MTQSPAYPLAKGPLTQAPRLETRNLILRGPEHGDIEPMIDFLMDRDRSWGFGSYDNRHDAWRWFGLNVGHWHLHGYGYFSIEDRETGQVAGITGIWNPDGWPEPELGWALFDGFEGRGIAHEAATRAREWAYAELGFMTLTSNIVPGNARSVALAERMGAWVERTYQNVYMGKEMLYRHPGPESLDSDSDGSVEAYA</sequence>
<evidence type="ECO:0000259" key="1">
    <source>
        <dbReference type="PROSITE" id="PS51186"/>
    </source>
</evidence>
<dbReference type="InterPro" id="IPR051531">
    <property type="entry name" value="N-acetyltransferase"/>
</dbReference>
<name>A0ABW3TC14_9RHOB</name>
<protein>
    <submittedName>
        <fullName evidence="2">GNAT family N-acetyltransferase</fullName>
        <ecNumber evidence="2">2.3.-.-</ecNumber>
    </submittedName>
</protein>
<feature type="domain" description="N-acetyltransferase" evidence="1">
    <location>
        <begin position="25"/>
        <end position="182"/>
    </location>
</feature>
<evidence type="ECO:0000313" key="3">
    <source>
        <dbReference type="Proteomes" id="UP001597151"/>
    </source>
</evidence>
<dbReference type="PROSITE" id="PS51186">
    <property type="entry name" value="GNAT"/>
    <property type="match status" value="1"/>
</dbReference>
<reference evidence="3" key="1">
    <citation type="journal article" date="2019" name="Int. J. Syst. Evol. Microbiol.">
        <title>The Global Catalogue of Microorganisms (GCM) 10K type strain sequencing project: providing services to taxonomists for standard genome sequencing and annotation.</title>
        <authorList>
            <consortium name="The Broad Institute Genomics Platform"/>
            <consortium name="The Broad Institute Genome Sequencing Center for Infectious Disease"/>
            <person name="Wu L."/>
            <person name="Ma J."/>
        </authorList>
    </citation>
    <scope>NUCLEOTIDE SEQUENCE [LARGE SCALE GENOMIC DNA]</scope>
    <source>
        <strain evidence="3">CCUG 55328</strain>
    </source>
</reference>
<dbReference type="PANTHER" id="PTHR43792">
    <property type="entry name" value="GNAT FAMILY, PUTATIVE (AFU_ORTHOLOGUE AFUA_3G00765)-RELATED-RELATED"/>
    <property type="match status" value="1"/>
</dbReference>
<evidence type="ECO:0000313" key="2">
    <source>
        <dbReference type="EMBL" id="MFD1194588.1"/>
    </source>
</evidence>
<proteinExistence type="predicted"/>
<dbReference type="EMBL" id="JBHTKR010000003">
    <property type="protein sequence ID" value="MFD1194588.1"/>
    <property type="molecule type" value="Genomic_DNA"/>
</dbReference>
<dbReference type="Pfam" id="PF13302">
    <property type="entry name" value="Acetyltransf_3"/>
    <property type="match status" value="1"/>
</dbReference>
<dbReference type="SUPFAM" id="SSF55729">
    <property type="entry name" value="Acyl-CoA N-acyltransferases (Nat)"/>
    <property type="match status" value="1"/>
</dbReference>
<dbReference type="InterPro" id="IPR000182">
    <property type="entry name" value="GNAT_dom"/>
</dbReference>
<comment type="caution">
    <text evidence="2">The sequence shown here is derived from an EMBL/GenBank/DDBJ whole genome shotgun (WGS) entry which is preliminary data.</text>
</comment>
<dbReference type="InterPro" id="IPR016181">
    <property type="entry name" value="Acyl_CoA_acyltransferase"/>
</dbReference>
<dbReference type="PANTHER" id="PTHR43792:SF1">
    <property type="entry name" value="N-ACETYLTRANSFERASE DOMAIN-CONTAINING PROTEIN"/>
    <property type="match status" value="1"/>
</dbReference>
<keyword evidence="3" id="KW-1185">Reference proteome</keyword>
<dbReference type="Gene3D" id="3.40.630.30">
    <property type="match status" value="1"/>
</dbReference>